<proteinExistence type="predicted"/>
<protein>
    <submittedName>
        <fullName evidence="1">Uncharacterized protein</fullName>
    </submittedName>
</protein>
<accession>A0A2W5TW41</accession>
<name>A0A2W5TW41_ACIJO</name>
<dbReference type="Proteomes" id="UP000249282">
    <property type="component" value="Unassembled WGS sequence"/>
</dbReference>
<evidence type="ECO:0000313" key="2">
    <source>
        <dbReference type="Proteomes" id="UP000249282"/>
    </source>
</evidence>
<sequence>MDSSFVFFTKNGHLGIARKAAGRIVVYLNQELISESFQIEYNPEFNKLFDDQEEELTVGSLNIYLRDQEIFEEVVATHELKSPGAYYPRIARENINFDYVTKEFIQDIRAYKNIQESLDSLFNYIEPEQINLKTYSHKIRELLILSCTEVEYLMKKMLLDNGYVRTRGYLNTVDYFKCKDILKLGEYEVVLKQYSDLKKFNPFKEWTDFNNQTTSSIPWYQAYNFVKHDRGGNIAEANLENLLDSVAAIHILLESQYGKNIFNNWKRLTDDQSMFNTLKYPEWALSEITAPILKIPSYDVKLEWIESKQYFSNMV</sequence>
<comment type="caution">
    <text evidence="1">The sequence shown here is derived from an EMBL/GenBank/DDBJ whole genome shotgun (WGS) entry which is preliminary data.</text>
</comment>
<reference evidence="1 2" key="1">
    <citation type="submission" date="2017-11" db="EMBL/GenBank/DDBJ databases">
        <title>Infants hospitalized years apart are colonized by the same room-sourced microbial strains.</title>
        <authorList>
            <person name="Brooks B."/>
            <person name="Olm M.R."/>
            <person name="Firek B.A."/>
            <person name="Baker R."/>
            <person name="Thomas B.C."/>
            <person name="Morowitz M.J."/>
            <person name="Banfield J.F."/>
        </authorList>
    </citation>
    <scope>NUCLEOTIDE SEQUENCE [LARGE SCALE GENOMIC DNA]</scope>
    <source>
        <strain evidence="1">S2_003_000_R3_20</strain>
    </source>
</reference>
<organism evidence="1 2">
    <name type="scientific">Acinetobacter johnsonii</name>
    <dbReference type="NCBI Taxonomy" id="40214"/>
    <lineage>
        <taxon>Bacteria</taxon>
        <taxon>Pseudomonadati</taxon>
        <taxon>Pseudomonadota</taxon>
        <taxon>Gammaproteobacteria</taxon>
        <taxon>Moraxellales</taxon>
        <taxon>Moraxellaceae</taxon>
        <taxon>Acinetobacter</taxon>
    </lineage>
</organism>
<evidence type="ECO:0000313" key="1">
    <source>
        <dbReference type="EMBL" id="PZQ90140.1"/>
    </source>
</evidence>
<dbReference type="EMBL" id="QFQJ01000039">
    <property type="protein sequence ID" value="PZQ90140.1"/>
    <property type="molecule type" value="Genomic_DNA"/>
</dbReference>
<gene>
    <name evidence="1" type="ORF">DI542_08450</name>
</gene>
<dbReference type="AlphaFoldDB" id="A0A2W5TW41"/>